<keyword evidence="3" id="KW-1185">Reference proteome</keyword>
<dbReference type="Proteomes" id="UP000005237">
    <property type="component" value="Unassembled WGS sequence"/>
</dbReference>
<accession>A0A8R1IDF5</accession>
<evidence type="ECO:0000256" key="1">
    <source>
        <dbReference type="SAM" id="MobiDB-lite"/>
    </source>
</evidence>
<feature type="compositionally biased region" description="Basic and acidic residues" evidence="1">
    <location>
        <begin position="125"/>
        <end position="164"/>
    </location>
</feature>
<feature type="compositionally biased region" description="Basic and acidic residues" evidence="1">
    <location>
        <begin position="39"/>
        <end position="74"/>
    </location>
</feature>
<reference evidence="2" key="2">
    <citation type="submission" date="2022-06" db="UniProtKB">
        <authorList>
            <consortium name="EnsemblMetazoa"/>
        </authorList>
    </citation>
    <scope>IDENTIFICATION</scope>
    <source>
        <strain evidence="2">DF5081</strain>
    </source>
</reference>
<reference evidence="3" key="1">
    <citation type="submission" date="2010-08" db="EMBL/GenBank/DDBJ databases">
        <authorList>
            <consortium name="Caenorhabditis japonica Sequencing Consortium"/>
            <person name="Wilson R.K."/>
        </authorList>
    </citation>
    <scope>NUCLEOTIDE SEQUENCE [LARGE SCALE GENOMIC DNA]</scope>
    <source>
        <strain evidence="3">DF5081</strain>
    </source>
</reference>
<organism evidence="2 3">
    <name type="scientific">Caenorhabditis japonica</name>
    <dbReference type="NCBI Taxonomy" id="281687"/>
    <lineage>
        <taxon>Eukaryota</taxon>
        <taxon>Metazoa</taxon>
        <taxon>Ecdysozoa</taxon>
        <taxon>Nematoda</taxon>
        <taxon>Chromadorea</taxon>
        <taxon>Rhabditida</taxon>
        <taxon>Rhabditina</taxon>
        <taxon>Rhabditomorpha</taxon>
        <taxon>Rhabditoidea</taxon>
        <taxon>Rhabditidae</taxon>
        <taxon>Peloderinae</taxon>
        <taxon>Caenorhabditis</taxon>
    </lineage>
</organism>
<feature type="region of interest" description="Disordered" evidence="1">
    <location>
        <begin position="1"/>
        <end position="174"/>
    </location>
</feature>
<feature type="compositionally biased region" description="Basic residues" evidence="1">
    <location>
        <begin position="106"/>
        <end position="121"/>
    </location>
</feature>
<dbReference type="AlphaFoldDB" id="A0A8R1IDF5"/>
<sequence>MPNSKKNMKACPAKKNVGTPKRQGGGRPGNNFVRRKTRESRERSRESHEKARGTREPSRDNHEASRGRREDVRGRRAAPTLPISKSPKVSRHSSRPPNEQKPPQRTPRRNPLRKCRMKKSAPPRVFKDDSQNDPLKSRSDPLKSKSRTEPQKKDKPKVEKAREIKTKKKGGKGN</sequence>
<evidence type="ECO:0000313" key="2">
    <source>
        <dbReference type="EnsemblMetazoa" id="CJA32241.1"/>
    </source>
</evidence>
<dbReference type="EnsemblMetazoa" id="CJA32241.1">
    <property type="protein sequence ID" value="CJA32241.1"/>
    <property type="gene ID" value="WBGene00208088"/>
</dbReference>
<evidence type="ECO:0000313" key="3">
    <source>
        <dbReference type="Proteomes" id="UP000005237"/>
    </source>
</evidence>
<proteinExistence type="predicted"/>
<name>A0A8R1IDF5_CAEJA</name>
<protein>
    <submittedName>
        <fullName evidence="2">Uncharacterized protein</fullName>
    </submittedName>
</protein>
<feature type="compositionally biased region" description="Basic residues" evidence="1">
    <location>
        <begin position="165"/>
        <end position="174"/>
    </location>
</feature>